<name>A0A832XJ13_9ARCH</name>
<gene>
    <name evidence="7" type="primary">nop10</name>
    <name evidence="8" type="ORF">H1016_00295</name>
</gene>
<dbReference type="HAMAP" id="MF_00803">
    <property type="entry name" value="Nop10"/>
    <property type="match status" value="1"/>
</dbReference>
<dbReference type="InterPro" id="IPR023532">
    <property type="entry name" value="Nop10_arc-typ"/>
</dbReference>
<reference evidence="8 9" key="1">
    <citation type="journal article" name="Nat. Commun.">
        <title>Undinarchaeota illuminate DPANN phylogeny and the impact of gene transfer on archaeal evolution.</title>
        <authorList>
            <person name="Dombrowski N."/>
            <person name="Williams T.A."/>
            <person name="Sun J."/>
            <person name="Woodcroft B.J."/>
            <person name="Lee J.H."/>
            <person name="Minh B.Q."/>
            <person name="Rinke C."/>
            <person name="Spang A."/>
        </authorList>
    </citation>
    <scope>NUCLEOTIDE SEQUENCE [LARGE SCALE GENOMIC DNA]</scope>
    <source>
        <strain evidence="8">MAG_bin1129</strain>
    </source>
</reference>
<dbReference type="AlphaFoldDB" id="A0A832XJ13"/>
<evidence type="ECO:0000313" key="8">
    <source>
        <dbReference type="EMBL" id="HIJ99961.1"/>
    </source>
</evidence>
<evidence type="ECO:0000256" key="5">
    <source>
        <dbReference type="ARBA" id="ARBA00022552"/>
    </source>
</evidence>
<evidence type="ECO:0000256" key="4">
    <source>
        <dbReference type="ARBA" id="ARBA00022517"/>
    </source>
</evidence>
<dbReference type="PANTHER" id="PTHR13305">
    <property type="entry name" value="RIBOSOME BIOGENESIS PROTEIN NOP10"/>
    <property type="match status" value="1"/>
</dbReference>
<dbReference type="GO" id="GO:0030515">
    <property type="term" value="F:snoRNA binding"/>
    <property type="evidence" value="ECO:0007669"/>
    <property type="project" value="InterPro"/>
</dbReference>
<keyword evidence="5 7" id="KW-0698">rRNA processing</keyword>
<evidence type="ECO:0000256" key="7">
    <source>
        <dbReference type="HAMAP-Rule" id="MF_00803"/>
    </source>
</evidence>
<evidence type="ECO:0000256" key="6">
    <source>
        <dbReference type="ARBA" id="ARBA00023274"/>
    </source>
</evidence>
<dbReference type="Gene3D" id="2.20.28.40">
    <property type="entry name" value="H/ACA ribonucleoprotein complex, subunit Nop10"/>
    <property type="match status" value="1"/>
</dbReference>
<dbReference type="GO" id="GO:1990904">
    <property type="term" value="C:ribonucleoprotein complex"/>
    <property type="evidence" value="ECO:0007669"/>
    <property type="project" value="UniProtKB-KW"/>
</dbReference>
<dbReference type="InterPro" id="IPR007264">
    <property type="entry name" value="H/ACA_rnp_Nop10"/>
</dbReference>
<organism evidence="8 9">
    <name type="scientific">Candidatus Naiadarchaeum limnaeum</name>
    <dbReference type="NCBI Taxonomy" id="2756139"/>
    <lineage>
        <taxon>Archaea</taxon>
        <taxon>Candidatus Undinarchaeota</taxon>
        <taxon>Candidatus Undinarchaeia</taxon>
        <taxon>Candidatus Naiadarchaeales</taxon>
        <taxon>Candidatus Naiadarchaeaceae</taxon>
        <taxon>Candidatus Naiadarchaeum</taxon>
    </lineage>
</organism>
<accession>A0A832XJ13</accession>
<keyword evidence="6 7" id="KW-0687">Ribonucleoprotein</keyword>
<dbReference type="NCBIfam" id="NF009623">
    <property type="entry name" value="PRK13130.1"/>
    <property type="match status" value="1"/>
</dbReference>
<dbReference type="PANTHER" id="PTHR13305:SF0">
    <property type="entry name" value="H_ACA RIBONUCLEOPROTEIN COMPLEX SUBUNIT 3"/>
    <property type="match status" value="1"/>
</dbReference>
<dbReference type="Pfam" id="PF04135">
    <property type="entry name" value="Nop10p"/>
    <property type="match status" value="1"/>
</dbReference>
<proteinExistence type="inferred from homology"/>
<sequence>MAKILKCKKCSTYTLKKKCHNCGAETVNPEPAKFSPEDKYGKYRRLYKKQLLSEA</sequence>
<keyword evidence="9" id="KW-1185">Reference proteome</keyword>
<comment type="caution">
    <text evidence="8">The sequence shown here is derived from an EMBL/GenBank/DDBJ whole genome shotgun (WGS) entry which is preliminary data.</text>
</comment>
<dbReference type="GO" id="GO:0006364">
    <property type="term" value="P:rRNA processing"/>
    <property type="evidence" value="ECO:0007669"/>
    <property type="project" value="UniProtKB-UniRule"/>
</dbReference>
<dbReference type="InterPro" id="IPR036756">
    <property type="entry name" value="H/ACA_rnp_Nop10_sf"/>
</dbReference>
<evidence type="ECO:0000313" key="9">
    <source>
        <dbReference type="Proteomes" id="UP000646946"/>
    </source>
</evidence>
<evidence type="ECO:0000256" key="2">
    <source>
        <dbReference type="ARBA" id="ARBA00009462"/>
    </source>
</evidence>
<keyword evidence="4 7" id="KW-0690">Ribosome biogenesis</keyword>
<dbReference type="Proteomes" id="UP000646946">
    <property type="component" value="Unassembled WGS sequence"/>
</dbReference>
<dbReference type="EMBL" id="DVAB01000004">
    <property type="protein sequence ID" value="HIJ99961.1"/>
    <property type="molecule type" value="Genomic_DNA"/>
</dbReference>
<protein>
    <recommendedName>
        <fullName evidence="3 7">Ribosome biogenesis protein Nop10</fullName>
    </recommendedName>
</protein>
<evidence type="ECO:0000256" key="3">
    <source>
        <dbReference type="ARBA" id="ARBA00018821"/>
    </source>
</evidence>
<evidence type="ECO:0000256" key="1">
    <source>
        <dbReference type="ARBA" id="ARBA00002325"/>
    </source>
</evidence>
<dbReference type="GO" id="GO:0001522">
    <property type="term" value="P:pseudouridine synthesis"/>
    <property type="evidence" value="ECO:0007669"/>
    <property type="project" value="InterPro"/>
</dbReference>
<comment type="function">
    <text evidence="1 7">Involved in ribosome biogenesis; more specifically in 18S rRNA pseudouridylation and in cleavage of pre-rRNA.</text>
</comment>
<comment type="similarity">
    <text evidence="2 7">Belongs to the NOP10 family.</text>
</comment>
<dbReference type="SUPFAM" id="SSF144210">
    <property type="entry name" value="Nop10-like SnoRNP"/>
    <property type="match status" value="1"/>
</dbReference>